<dbReference type="Gene3D" id="3.20.20.70">
    <property type="entry name" value="Aldolase class I"/>
    <property type="match status" value="1"/>
</dbReference>
<protein>
    <submittedName>
        <fullName evidence="6">Imidazole glycerol phosphate synthase subunit HisF</fullName>
    </submittedName>
</protein>
<dbReference type="Pfam" id="PF00977">
    <property type="entry name" value="His_biosynth"/>
    <property type="match status" value="1"/>
</dbReference>
<accession>A0A9D5Q552</accession>
<dbReference type="AlphaFoldDB" id="A0A9D5Q552"/>
<proteinExistence type="inferred from homology"/>
<evidence type="ECO:0000256" key="5">
    <source>
        <dbReference type="RuleBase" id="RU003657"/>
    </source>
</evidence>
<dbReference type="GO" id="GO:0000105">
    <property type="term" value="P:L-histidine biosynthetic process"/>
    <property type="evidence" value="ECO:0007669"/>
    <property type="project" value="UniProtKB-KW"/>
</dbReference>
<dbReference type="SUPFAM" id="SSF51366">
    <property type="entry name" value="Ribulose-phoshate binding barrel"/>
    <property type="match status" value="1"/>
</dbReference>
<dbReference type="InterPro" id="IPR013785">
    <property type="entry name" value="Aldolase_TIM"/>
</dbReference>
<evidence type="ECO:0000256" key="4">
    <source>
        <dbReference type="ARBA" id="ARBA00029440"/>
    </source>
</evidence>
<keyword evidence="3 5" id="KW-0368">Histidine biosynthesis</keyword>
<comment type="similarity">
    <text evidence="1 5">Belongs to the HisA/HisF family.</text>
</comment>
<evidence type="ECO:0000313" key="6">
    <source>
        <dbReference type="EMBL" id="MBD3324225.1"/>
    </source>
</evidence>
<evidence type="ECO:0000313" key="7">
    <source>
        <dbReference type="Proteomes" id="UP000649604"/>
    </source>
</evidence>
<comment type="pathway">
    <text evidence="4">Amino-acid biosynthesis.</text>
</comment>
<evidence type="ECO:0000256" key="3">
    <source>
        <dbReference type="ARBA" id="ARBA00023102"/>
    </source>
</evidence>
<dbReference type="EMBL" id="WJJP01000203">
    <property type="protein sequence ID" value="MBD3324225.1"/>
    <property type="molecule type" value="Genomic_DNA"/>
</dbReference>
<dbReference type="InterPro" id="IPR006062">
    <property type="entry name" value="His_biosynth"/>
</dbReference>
<evidence type="ECO:0000256" key="2">
    <source>
        <dbReference type="ARBA" id="ARBA00022605"/>
    </source>
</evidence>
<comment type="caution">
    <text evidence="6">The sequence shown here is derived from an EMBL/GenBank/DDBJ whole genome shotgun (WGS) entry which is preliminary data.</text>
</comment>
<organism evidence="6 7">
    <name type="scientific">candidate division KSB3 bacterium</name>
    <dbReference type="NCBI Taxonomy" id="2044937"/>
    <lineage>
        <taxon>Bacteria</taxon>
        <taxon>candidate division KSB3</taxon>
    </lineage>
</organism>
<dbReference type="Proteomes" id="UP000649604">
    <property type="component" value="Unassembled WGS sequence"/>
</dbReference>
<keyword evidence="2 5" id="KW-0028">Amino-acid biosynthesis</keyword>
<dbReference type="InterPro" id="IPR011060">
    <property type="entry name" value="RibuloseP-bd_barrel"/>
</dbReference>
<evidence type="ECO:0000256" key="1">
    <source>
        <dbReference type="ARBA" id="ARBA00009667"/>
    </source>
</evidence>
<gene>
    <name evidence="6" type="ORF">GF339_06545</name>
</gene>
<sequence>MLTKRVIPCLLLHHRGLVKTRQFKRPTYVGDPINAVKIFNDKYVDEIIFLDID</sequence>
<feature type="non-terminal residue" evidence="6">
    <location>
        <position position="53"/>
    </location>
</feature>
<reference evidence="6" key="1">
    <citation type="submission" date="2019-11" db="EMBL/GenBank/DDBJ databases">
        <title>Microbial mats filling the niche in hypersaline microbial mats.</title>
        <authorList>
            <person name="Wong H.L."/>
            <person name="Macleod F.I."/>
            <person name="White R.A. III"/>
            <person name="Burns B.P."/>
        </authorList>
    </citation>
    <scope>NUCLEOTIDE SEQUENCE</scope>
    <source>
        <strain evidence="6">Rbin_158</strain>
    </source>
</reference>
<name>A0A9D5Q552_9BACT</name>